<evidence type="ECO:0000256" key="3">
    <source>
        <dbReference type="ARBA" id="ARBA00022448"/>
    </source>
</evidence>
<proteinExistence type="inferred from homology"/>
<evidence type="ECO:0000256" key="8">
    <source>
        <dbReference type="SAM" id="Phobius"/>
    </source>
</evidence>
<protein>
    <submittedName>
        <fullName evidence="9">Sodium:solute symporter</fullName>
    </submittedName>
</protein>
<sequence length="459" mass="49045">MILTIIIVYLVILLAVGFWANRYNKDMTDFILAGRRLGLGLGTFTIAATYFGGGYVLGLGEAAYQNGLVVWWFGIGGGLGLILTGFLAGKVRAMNIYTIPDFLERRYGGRLFRPLIAIITIITYTGILASQILATKAALSIVGLGTMKAAAVASLVFIVYAAVGGLWAATITDFIQLIVASGGIIAAFTAVLWRLGGWGGFVSAIQLNINKSTHGFFNVMGTGDWSYIIWLAAPILLTTLAGADTYQRLLATKDAKTAQRSCWLAGIIIIIITAFPTLIGMSAHAFFPGLNDASAALPNVVGHVFSPVLAGIVMAAILAAIMSTADSLLTVGTANIVYDIMYKTLHREEELDEKKMLTISRVAVVIMGLIAVIVAALSSGIIDLINFVAILNTGGIVVPVVGGILWKRANLKAGLSAFFFRDHSSGNGLIWSNIRWNSYGNIRYISITCGVYRCYSGNY</sequence>
<dbReference type="GO" id="GO:0022857">
    <property type="term" value="F:transmembrane transporter activity"/>
    <property type="evidence" value="ECO:0007669"/>
    <property type="project" value="InterPro"/>
</dbReference>
<keyword evidence="5 8" id="KW-1133">Transmembrane helix</keyword>
<evidence type="ECO:0000256" key="1">
    <source>
        <dbReference type="ARBA" id="ARBA00004141"/>
    </source>
</evidence>
<dbReference type="Proteomes" id="UP000046155">
    <property type="component" value="Unassembled WGS sequence"/>
</dbReference>
<dbReference type="PANTHER" id="PTHR48086:SF7">
    <property type="entry name" value="SODIUM-SOLUTE SYMPORTER-RELATED"/>
    <property type="match status" value="1"/>
</dbReference>
<dbReference type="InterPro" id="IPR050277">
    <property type="entry name" value="Sodium:Solute_Symporter"/>
</dbReference>
<feature type="transmembrane region" description="Helical" evidence="8">
    <location>
        <begin position="36"/>
        <end position="57"/>
    </location>
</feature>
<keyword evidence="4 8" id="KW-0812">Transmembrane</keyword>
<feature type="transmembrane region" description="Helical" evidence="8">
    <location>
        <begin position="139"/>
        <end position="162"/>
    </location>
</feature>
<dbReference type="GO" id="GO:0005886">
    <property type="term" value="C:plasma membrane"/>
    <property type="evidence" value="ECO:0007669"/>
    <property type="project" value="TreeGrafter"/>
</dbReference>
<evidence type="ECO:0000256" key="2">
    <source>
        <dbReference type="ARBA" id="ARBA00006434"/>
    </source>
</evidence>
<feature type="transmembrane region" description="Helical" evidence="8">
    <location>
        <begin position="111"/>
        <end position="133"/>
    </location>
</feature>
<dbReference type="PROSITE" id="PS50283">
    <property type="entry name" value="NA_SOLUT_SYMP_3"/>
    <property type="match status" value="1"/>
</dbReference>
<dbReference type="PANTHER" id="PTHR48086">
    <property type="entry name" value="SODIUM/PROLINE SYMPORTER-RELATED"/>
    <property type="match status" value="1"/>
</dbReference>
<feature type="transmembrane region" description="Helical" evidence="8">
    <location>
        <begin position="69"/>
        <end position="91"/>
    </location>
</feature>
<reference evidence="10" key="1">
    <citation type="submission" date="2015-01" db="EMBL/GenBank/DDBJ databases">
        <authorList>
            <person name="Manzoor Shahid"/>
            <person name="Zubair Saima"/>
        </authorList>
    </citation>
    <scope>NUCLEOTIDE SEQUENCE [LARGE SCALE GENOMIC DNA]</scope>
    <source>
        <strain evidence="10">Sp3</strain>
    </source>
</reference>
<feature type="transmembrane region" description="Helical" evidence="8">
    <location>
        <begin position="263"/>
        <end position="287"/>
    </location>
</feature>
<evidence type="ECO:0000313" key="9">
    <source>
        <dbReference type="EMBL" id="CEO87380.1"/>
    </source>
</evidence>
<keyword evidence="10" id="KW-1185">Reference proteome</keyword>
<dbReference type="CDD" id="cd10322">
    <property type="entry name" value="SLC5sbd"/>
    <property type="match status" value="1"/>
</dbReference>
<gene>
    <name evidence="9" type="ORF">SSCH_1000017</name>
</gene>
<evidence type="ECO:0000256" key="5">
    <source>
        <dbReference type="ARBA" id="ARBA00022989"/>
    </source>
</evidence>
<dbReference type="InterPro" id="IPR038377">
    <property type="entry name" value="Na/Glc_symporter_sf"/>
</dbReference>
<accession>A0A0B7MBE4</accession>
<organism evidence="9 10">
    <name type="scientific">Syntrophaceticus schinkii</name>
    <dbReference type="NCBI Taxonomy" id="499207"/>
    <lineage>
        <taxon>Bacteria</taxon>
        <taxon>Bacillati</taxon>
        <taxon>Bacillota</taxon>
        <taxon>Clostridia</taxon>
        <taxon>Thermoanaerobacterales</taxon>
        <taxon>Thermoanaerobacterales Family III. Incertae Sedis</taxon>
        <taxon>Syntrophaceticus</taxon>
    </lineage>
</organism>
<evidence type="ECO:0000256" key="4">
    <source>
        <dbReference type="ARBA" id="ARBA00022692"/>
    </source>
</evidence>
<feature type="transmembrane region" description="Helical" evidence="8">
    <location>
        <begin position="174"/>
        <end position="193"/>
    </location>
</feature>
<name>A0A0B7MBE4_9FIRM</name>
<evidence type="ECO:0000256" key="6">
    <source>
        <dbReference type="ARBA" id="ARBA00023136"/>
    </source>
</evidence>
<evidence type="ECO:0000313" key="10">
    <source>
        <dbReference type="Proteomes" id="UP000046155"/>
    </source>
</evidence>
<keyword evidence="3" id="KW-0813">Transport</keyword>
<keyword evidence="6 8" id="KW-0472">Membrane</keyword>
<feature type="transmembrane region" description="Helical" evidence="8">
    <location>
        <begin position="359"/>
        <end position="378"/>
    </location>
</feature>
<feature type="transmembrane region" description="Helical" evidence="8">
    <location>
        <begin position="6"/>
        <end position="24"/>
    </location>
</feature>
<dbReference type="AlphaFoldDB" id="A0A0B7MBE4"/>
<feature type="transmembrane region" description="Helical" evidence="8">
    <location>
        <begin position="307"/>
        <end position="338"/>
    </location>
</feature>
<dbReference type="EMBL" id="CDRZ01000003">
    <property type="protein sequence ID" value="CEO87380.1"/>
    <property type="molecule type" value="Genomic_DNA"/>
</dbReference>
<dbReference type="Gene3D" id="1.20.1730.10">
    <property type="entry name" value="Sodium/glucose cotransporter"/>
    <property type="match status" value="1"/>
</dbReference>
<dbReference type="OrthoDB" id="9810181at2"/>
<feature type="transmembrane region" description="Helical" evidence="8">
    <location>
        <begin position="225"/>
        <end position="243"/>
    </location>
</feature>
<feature type="transmembrane region" description="Helical" evidence="8">
    <location>
        <begin position="384"/>
        <end position="406"/>
    </location>
</feature>
<evidence type="ECO:0000256" key="7">
    <source>
        <dbReference type="RuleBase" id="RU362091"/>
    </source>
</evidence>
<dbReference type="InterPro" id="IPR001734">
    <property type="entry name" value="Na/solute_symporter"/>
</dbReference>
<comment type="subcellular location">
    <subcellularLocation>
        <location evidence="1">Membrane</location>
        <topology evidence="1">Multi-pass membrane protein</topology>
    </subcellularLocation>
</comment>
<dbReference type="Pfam" id="PF00474">
    <property type="entry name" value="SSF"/>
    <property type="match status" value="1"/>
</dbReference>
<comment type="similarity">
    <text evidence="2 7">Belongs to the sodium:solute symporter (SSF) (TC 2.A.21) family.</text>
</comment>